<dbReference type="Pfam" id="PF09601">
    <property type="entry name" value="DUF2459"/>
    <property type="match status" value="1"/>
</dbReference>
<proteinExistence type="predicted"/>
<gene>
    <name evidence="1" type="ORF">BJF92_02875</name>
</gene>
<dbReference type="Proteomes" id="UP000186143">
    <property type="component" value="Unassembled WGS sequence"/>
</dbReference>
<sequence length="223" mass="24338">MHSLKRMLLGLLIIAAIAAAGTLIPRPLFSRSSLAADGAARQVLVLSNPIHTDLAFPVDDETLARFPFLEASGLPVRHPLARWVIFGWGGRSFYLETPSWAELKALPVLRSLTVDQSVMHVEVLGEIDLNNPAVYSLSVGEDDFAHMAGTIAESFRMAGGKPEVIFGRSYGRSDLFFEANGRFNALLGCNTWTARVLRDGGLRTGFWNPLPASLTLSLSLFNK</sequence>
<evidence type="ECO:0000313" key="1">
    <source>
        <dbReference type="EMBL" id="OLP52533.1"/>
    </source>
</evidence>
<dbReference type="RefSeq" id="WP_075637355.1">
    <property type="nucleotide sequence ID" value="NZ_MKIO01000048.1"/>
</dbReference>
<dbReference type="STRING" id="1672749.BJF92_02875"/>
<dbReference type="EMBL" id="MKIO01000048">
    <property type="protein sequence ID" value="OLP52533.1"/>
    <property type="molecule type" value="Genomic_DNA"/>
</dbReference>
<dbReference type="OrthoDB" id="211174at2"/>
<evidence type="ECO:0000313" key="2">
    <source>
        <dbReference type="Proteomes" id="UP000186143"/>
    </source>
</evidence>
<protein>
    <submittedName>
        <fullName evidence="1">Urease-associated protein</fullName>
    </submittedName>
</protein>
<dbReference type="NCBIfam" id="TIGR02117">
    <property type="entry name" value="chp_urease_rgn"/>
    <property type="match status" value="1"/>
</dbReference>
<dbReference type="AlphaFoldDB" id="A0A1Q9ACD2"/>
<accession>A0A1Q9ACD2</accession>
<organism evidence="1 2">
    <name type="scientific">Xaviernesmea rhizosphaerae</name>
    <dbReference type="NCBI Taxonomy" id="1672749"/>
    <lineage>
        <taxon>Bacteria</taxon>
        <taxon>Pseudomonadati</taxon>
        <taxon>Pseudomonadota</taxon>
        <taxon>Alphaproteobacteria</taxon>
        <taxon>Hyphomicrobiales</taxon>
        <taxon>Rhizobiaceae</taxon>
        <taxon>Rhizobium/Agrobacterium group</taxon>
        <taxon>Xaviernesmea</taxon>
    </lineage>
</organism>
<dbReference type="InterPro" id="IPR011727">
    <property type="entry name" value="CHP02117"/>
</dbReference>
<reference evidence="1 2" key="1">
    <citation type="submission" date="2016-09" db="EMBL/GenBank/DDBJ databases">
        <title>Rhizobium sp. nov., a novel species isolated from the rice rhizosphere.</title>
        <authorList>
            <person name="Zhao J."/>
            <person name="Zhang X."/>
        </authorList>
    </citation>
    <scope>NUCLEOTIDE SEQUENCE [LARGE SCALE GENOMIC DNA]</scope>
    <source>
        <strain evidence="1 2">MH17</strain>
    </source>
</reference>
<name>A0A1Q9ACD2_9HYPH</name>
<comment type="caution">
    <text evidence="1">The sequence shown here is derived from an EMBL/GenBank/DDBJ whole genome shotgun (WGS) entry which is preliminary data.</text>
</comment>